<feature type="compositionally biased region" description="Polar residues" evidence="1">
    <location>
        <begin position="56"/>
        <end position="65"/>
    </location>
</feature>
<evidence type="ECO:0000256" key="2">
    <source>
        <dbReference type="SAM" id="Phobius"/>
    </source>
</evidence>
<dbReference type="AlphaFoldDB" id="A0A9W5Y842"/>
<comment type="caution">
    <text evidence="3">The sequence shown here is derived from an EMBL/GenBank/DDBJ whole genome shotgun (WGS) entry which is preliminary data.</text>
</comment>
<feature type="region of interest" description="Disordered" evidence="1">
    <location>
        <begin position="29"/>
        <end position="101"/>
    </location>
</feature>
<organism evidence="3 4">
    <name type="scientific">Vallitalea longa</name>
    <dbReference type="NCBI Taxonomy" id="2936439"/>
    <lineage>
        <taxon>Bacteria</taxon>
        <taxon>Bacillati</taxon>
        <taxon>Bacillota</taxon>
        <taxon>Clostridia</taxon>
        <taxon>Lachnospirales</taxon>
        <taxon>Vallitaleaceae</taxon>
        <taxon>Vallitalea</taxon>
    </lineage>
</organism>
<proteinExistence type="predicted"/>
<keyword evidence="4" id="KW-1185">Reference proteome</keyword>
<keyword evidence="2" id="KW-0472">Membrane</keyword>
<dbReference type="RefSeq" id="WP_281812848.1">
    <property type="nucleotide sequence ID" value="NZ_BRLB01000001.1"/>
</dbReference>
<feature type="transmembrane region" description="Helical" evidence="2">
    <location>
        <begin position="5"/>
        <end position="23"/>
    </location>
</feature>
<evidence type="ECO:0000313" key="3">
    <source>
        <dbReference type="EMBL" id="GKX28512.1"/>
    </source>
</evidence>
<keyword evidence="2" id="KW-1133">Transmembrane helix</keyword>
<feature type="compositionally biased region" description="Basic and acidic residues" evidence="1">
    <location>
        <begin position="45"/>
        <end position="55"/>
    </location>
</feature>
<evidence type="ECO:0000256" key="1">
    <source>
        <dbReference type="SAM" id="MobiDB-lite"/>
    </source>
</evidence>
<gene>
    <name evidence="3" type="ORF">SH1V18_09920</name>
</gene>
<protein>
    <submittedName>
        <fullName evidence="3">Uncharacterized protein</fullName>
    </submittedName>
</protein>
<name>A0A9W5Y842_9FIRM</name>
<evidence type="ECO:0000313" key="4">
    <source>
        <dbReference type="Proteomes" id="UP001144256"/>
    </source>
</evidence>
<accession>A0A9W5Y842</accession>
<dbReference type="EMBL" id="BRLB01000001">
    <property type="protein sequence ID" value="GKX28512.1"/>
    <property type="molecule type" value="Genomic_DNA"/>
</dbReference>
<dbReference type="Proteomes" id="UP001144256">
    <property type="component" value="Unassembled WGS sequence"/>
</dbReference>
<feature type="compositionally biased region" description="Low complexity" evidence="1">
    <location>
        <begin position="30"/>
        <end position="40"/>
    </location>
</feature>
<sequence length="220" mass="24885">MKKKLIPIILIVVAIVIISIVVFSSKRTDTTTADNTNKTALENTKTNEQKNDLENTKINNQNSDSESTKIDNQDTNSQDNPVDVIENKEDDTTNEQPETNIKEEVIDYILNGQENKSDADKLNWSKSFLEQVDIAKLYDEYLTDGGKADDIEEVAKYITLNAPISDNWKELFENDLSETYGEKVSKLEPLEDDLYQAYITSDGKDVPFVVVSSRTGYYHG</sequence>
<reference evidence="3" key="1">
    <citation type="submission" date="2022-06" db="EMBL/GenBank/DDBJ databases">
        <title>Vallitalea longa sp. nov., an anaerobic bacterium isolated from marine sediment.</title>
        <authorList>
            <person name="Hirano S."/>
            <person name="Terahara T."/>
            <person name="Mori K."/>
            <person name="Hamada M."/>
            <person name="Matsumoto R."/>
            <person name="Kobayashi T."/>
        </authorList>
    </citation>
    <scope>NUCLEOTIDE SEQUENCE</scope>
    <source>
        <strain evidence="3">SH18-1</strain>
    </source>
</reference>
<keyword evidence="2" id="KW-0812">Transmembrane</keyword>